<dbReference type="InterPro" id="IPR003615">
    <property type="entry name" value="HNH_nuc"/>
</dbReference>
<dbReference type="Proteomes" id="UP000013776">
    <property type="component" value="Unassembled WGS sequence"/>
</dbReference>
<reference evidence="3 4" key="1">
    <citation type="journal article" date="2013" name="MBio">
        <title>Genome sequencing of the plant pathogen Taphrina deformans, the causal agent of peach leaf curl.</title>
        <authorList>
            <person name="Cisse O.H."/>
            <person name="Almeida J.M.G.C.F."/>
            <person name="Fonseca A."/>
            <person name="Kumar A.A."/>
            <person name="Salojaervi J."/>
            <person name="Overmyer K."/>
            <person name="Hauser P.M."/>
            <person name="Pagni M."/>
        </authorList>
    </citation>
    <scope>NUCLEOTIDE SEQUENCE [LARGE SCALE GENOMIC DNA]</scope>
    <source>
        <strain evidence="4">PYCC 5710 / ATCC 11124 / CBS 356.35 / IMI 108563 / JCM 9778 / NBRC 8474</strain>
    </source>
</reference>
<dbReference type="AlphaFoldDB" id="R4X9A6"/>
<protein>
    <recommendedName>
        <fullName evidence="2">HNH nuclease domain-containing protein</fullName>
    </recommendedName>
</protein>
<comment type="caution">
    <text evidence="3">The sequence shown here is derived from an EMBL/GenBank/DDBJ whole genome shotgun (WGS) entry which is preliminary data.</text>
</comment>
<proteinExistence type="predicted"/>
<accession>R4X9A6</accession>
<dbReference type="OrthoDB" id="2142759at2759"/>
<dbReference type="STRING" id="1097556.R4X9A6"/>
<feature type="region of interest" description="Disordered" evidence="1">
    <location>
        <begin position="404"/>
        <end position="437"/>
    </location>
</feature>
<dbReference type="Pfam" id="PF13391">
    <property type="entry name" value="HNH_2"/>
    <property type="match status" value="1"/>
</dbReference>
<dbReference type="EMBL" id="CAHR02000075">
    <property type="protein sequence ID" value="CCG82270.1"/>
    <property type="molecule type" value="Genomic_DNA"/>
</dbReference>
<gene>
    <name evidence="3" type="ORF">TAPDE_002282</name>
</gene>
<organism evidence="3 4">
    <name type="scientific">Taphrina deformans (strain PYCC 5710 / ATCC 11124 / CBS 356.35 / IMI 108563 / JCM 9778 / NBRC 8474)</name>
    <name type="common">Peach leaf curl fungus</name>
    <name type="synonym">Lalaria deformans</name>
    <dbReference type="NCBI Taxonomy" id="1097556"/>
    <lineage>
        <taxon>Eukaryota</taxon>
        <taxon>Fungi</taxon>
        <taxon>Dikarya</taxon>
        <taxon>Ascomycota</taxon>
        <taxon>Taphrinomycotina</taxon>
        <taxon>Taphrinomycetes</taxon>
        <taxon>Taphrinales</taxon>
        <taxon>Taphrinaceae</taxon>
        <taxon>Taphrina</taxon>
    </lineage>
</organism>
<evidence type="ECO:0000313" key="4">
    <source>
        <dbReference type="Proteomes" id="UP000013776"/>
    </source>
</evidence>
<evidence type="ECO:0000313" key="3">
    <source>
        <dbReference type="EMBL" id="CCG82270.1"/>
    </source>
</evidence>
<name>R4X9A6_TAPDE</name>
<evidence type="ECO:0000259" key="2">
    <source>
        <dbReference type="Pfam" id="PF13391"/>
    </source>
</evidence>
<dbReference type="VEuPathDB" id="FungiDB:TAPDE_002282"/>
<evidence type="ECO:0000256" key="1">
    <source>
        <dbReference type="SAM" id="MobiDB-lite"/>
    </source>
</evidence>
<keyword evidence="4" id="KW-1185">Reference proteome</keyword>
<feature type="domain" description="HNH nuclease" evidence="2">
    <location>
        <begin position="215"/>
        <end position="275"/>
    </location>
</feature>
<sequence length="521" mass="58536">MLRDSVAEPRIDAQYITRRKLTFKHPAYSSSIGGNTILSLWAWDSSDGGIHHGTALLACMLVACNAFDGYLSLDQNGVDPVTQGYDEPLPFRRDNYYFHVPNIDEYATPRQQSAPAPALAPASAVVPHKYPVYATFDHWRFPHNLEDAVASSSSEFCIWLSKLWFPSAAAASEAEDVDTTIIWPEAAMATPVSSAVTAAILARDRLCLMSRYGDGLDRAHICPRNEHGWFHKNMMQRYNDREDLSGDAITDDVANSLLMRTDIHRAFDQARFCIVPKEGRWVAHFLEKTVHLASQYHNRPLPVPSNVAPQFFLARLAWAIFPRIKNFFETGVPRLVRVQEKQPETGEYTETDRMMGKHDMAALLSTGRGRSSSPRKRVAPQDGNDTCFTRAIAVAVDSVQGHAISPSPPVYPLSSSTIRPPKKRRRADTEQDNSDQDERCRHFRMRAAAVRSRRPTHLDLMCCDYDAAERANALGEYGKAEFGGGHLCIECLGLEIRHEEEEEEEGEDSDCLHYRTEAVNI</sequence>
<dbReference type="eggNOG" id="ENOG502S5NF">
    <property type="taxonomic scope" value="Eukaryota"/>
</dbReference>